<name>V8CS69_9BACT</name>
<organism evidence="1 2">
    <name type="scientific">Prevotella nigrescens CC14M</name>
    <dbReference type="NCBI Taxonomy" id="1073366"/>
    <lineage>
        <taxon>Bacteria</taxon>
        <taxon>Pseudomonadati</taxon>
        <taxon>Bacteroidota</taxon>
        <taxon>Bacteroidia</taxon>
        <taxon>Bacteroidales</taxon>
        <taxon>Prevotellaceae</taxon>
        <taxon>Prevotella</taxon>
    </lineage>
</organism>
<comment type="caution">
    <text evidence="1">The sequence shown here is derived from an EMBL/GenBank/DDBJ whole genome shotgun (WGS) entry which is preliminary data.</text>
</comment>
<proteinExistence type="predicted"/>
<dbReference type="PANTHER" id="PTHR39337:SF1">
    <property type="entry name" value="BLR5642 PROTEIN"/>
    <property type="match status" value="1"/>
</dbReference>
<evidence type="ECO:0000313" key="2">
    <source>
        <dbReference type="Proteomes" id="UP000018727"/>
    </source>
</evidence>
<keyword evidence="2" id="KW-1185">Reference proteome</keyword>
<dbReference type="Pfam" id="PF04343">
    <property type="entry name" value="DUF488"/>
    <property type="match status" value="1"/>
</dbReference>
<dbReference type="HOGENOM" id="CLU_962065_0_0_10"/>
<dbReference type="PATRIC" id="fig|1073366.3.peg.474"/>
<evidence type="ECO:0008006" key="3">
    <source>
        <dbReference type="Google" id="ProtNLM"/>
    </source>
</evidence>
<dbReference type="AlphaFoldDB" id="V8CS69"/>
<dbReference type="PANTHER" id="PTHR39337">
    <property type="entry name" value="BLR5642 PROTEIN"/>
    <property type="match status" value="1"/>
</dbReference>
<dbReference type="InterPro" id="IPR007438">
    <property type="entry name" value="DUF488"/>
</dbReference>
<evidence type="ECO:0000313" key="1">
    <source>
        <dbReference type="EMBL" id="ETD29556.1"/>
    </source>
</evidence>
<dbReference type="Proteomes" id="UP000018727">
    <property type="component" value="Unassembled WGS sequence"/>
</dbReference>
<protein>
    <recommendedName>
        <fullName evidence="3">DUF488 domain-containing protein</fullName>
    </recommendedName>
</protein>
<sequence>MPKNIQVMYYRRKIILALLEALGKDVSAKSMQKYLFLFTRKQVGEKAFDFVPYKYGCFSFQANQDLLALSKQGYLDIEKIERKDSLYHPLYETHFIGDLDMFDTQAIHEVCKLYGNMSQNELIAYTYRTNPFTAINSTIAQYLLTKEEMGKVRECRERYKHSSSVLMTIGYEGFTLEKYLKQLICNDIRVLCDVRKNAFSMKYGFSKGILQKACEGIGIKYIHVPALGIESENRKALNTQEDYDRLFEEYEQTSLKQNWGALLYVRSVLDEEKRVCLTCFEKDPRQCHRTRVAKALMELPNVTYDFQEILL</sequence>
<gene>
    <name evidence="1" type="ORF">HMPREF1173_00471</name>
</gene>
<accession>V8CS69</accession>
<reference evidence="1 2" key="1">
    <citation type="submission" date="2013-10" db="EMBL/GenBank/DDBJ databases">
        <title>The Genome Sequence of Prevotella nigrescens CC14M.</title>
        <authorList>
            <consortium name="The Broad Institute Genomics Platform"/>
            <person name="Earl A."/>
            <person name="Allen-Vercoe E."/>
            <person name="Daigneault M."/>
            <person name="Young S.K."/>
            <person name="Zeng Q."/>
            <person name="Gargeya S."/>
            <person name="Fitzgerald M."/>
            <person name="Abouelleil A."/>
            <person name="Alvarado L."/>
            <person name="Chapman S.B."/>
            <person name="Gainer-Dewar J."/>
            <person name="Goldberg J."/>
            <person name="Griggs A."/>
            <person name="Gujja S."/>
            <person name="Hansen M."/>
            <person name="Howarth C."/>
            <person name="Imamovic A."/>
            <person name="Ireland A."/>
            <person name="Larimer J."/>
            <person name="McCowan C."/>
            <person name="Murphy C."/>
            <person name="Pearson M."/>
            <person name="Poon T.W."/>
            <person name="Priest M."/>
            <person name="Roberts A."/>
            <person name="Saif S."/>
            <person name="Shea T."/>
            <person name="Sykes S."/>
            <person name="Wortman J."/>
            <person name="Nusbaum C."/>
            <person name="Birren B."/>
        </authorList>
    </citation>
    <scope>NUCLEOTIDE SEQUENCE [LARGE SCALE GENOMIC DNA]</scope>
    <source>
        <strain evidence="1 2">CC14M</strain>
    </source>
</reference>
<dbReference type="EMBL" id="AZJH01000006">
    <property type="protein sequence ID" value="ETD29556.1"/>
    <property type="molecule type" value="Genomic_DNA"/>
</dbReference>